<keyword evidence="2" id="KW-1133">Transmembrane helix</keyword>
<evidence type="ECO:0000313" key="4">
    <source>
        <dbReference type="Proteomes" id="UP001633002"/>
    </source>
</evidence>
<accession>A0ABD3HGN7</accession>
<reference evidence="3 4" key="1">
    <citation type="submission" date="2024-09" db="EMBL/GenBank/DDBJ databases">
        <title>Chromosome-scale assembly of Riccia sorocarpa.</title>
        <authorList>
            <person name="Paukszto L."/>
        </authorList>
    </citation>
    <scope>NUCLEOTIDE SEQUENCE [LARGE SCALE GENOMIC DNA]</scope>
    <source>
        <strain evidence="3">LP-2024</strain>
        <tissue evidence="3">Aerial parts of the thallus</tissue>
    </source>
</reference>
<feature type="compositionally biased region" description="Polar residues" evidence="1">
    <location>
        <begin position="65"/>
        <end position="82"/>
    </location>
</feature>
<dbReference type="Proteomes" id="UP001633002">
    <property type="component" value="Unassembled WGS sequence"/>
</dbReference>
<organism evidence="3 4">
    <name type="scientific">Riccia sorocarpa</name>
    <dbReference type="NCBI Taxonomy" id="122646"/>
    <lineage>
        <taxon>Eukaryota</taxon>
        <taxon>Viridiplantae</taxon>
        <taxon>Streptophyta</taxon>
        <taxon>Embryophyta</taxon>
        <taxon>Marchantiophyta</taxon>
        <taxon>Marchantiopsida</taxon>
        <taxon>Marchantiidae</taxon>
        <taxon>Marchantiales</taxon>
        <taxon>Ricciaceae</taxon>
        <taxon>Riccia</taxon>
    </lineage>
</organism>
<protein>
    <recommendedName>
        <fullName evidence="5">F-box domain-containing protein</fullName>
    </recommendedName>
</protein>
<evidence type="ECO:0000256" key="2">
    <source>
        <dbReference type="SAM" id="Phobius"/>
    </source>
</evidence>
<sequence>METDRFVQMCITLYGKIQRMSVAQIVVFGNWWCLLCIWRVAVILVDLAVERFRADAGHDDEGNASGLSCDQGSNSTMSPVGTDGISSTSVGTLIPHVPDDVVMSVVWPSISSVERPDPRMLCRLRDISRSWRDFISNTPEWLALHITRRTERATHPDDIENQETPLQLVFGMHPEENTKLAIKD</sequence>
<keyword evidence="2" id="KW-0812">Transmembrane</keyword>
<feature type="transmembrane region" description="Helical" evidence="2">
    <location>
        <begin position="21"/>
        <end position="45"/>
    </location>
</feature>
<dbReference type="EMBL" id="JBJQOH010000004">
    <property type="protein sequence ID" value="KAL3690006.1"/>
    <property type="molecule type" value="Genomic_DNA"/>
</dbReference>
<evidence type="ECO:0000313" key="3">
    <source>
        <dbReference type="EMBL" id="KAL3690006.1"/>
    </source>
</evidence>
<evidence type="ECO:0008006" key="5">
    <source>
        <dbReference type="Google" id="ProtNLM"/>
    </source>
</evidence>
<keyword evidence="2" id="KW-0472">Membrane</keyword>
<evidence type="ECO:0000256" key="1">
    <source>
        <dbReference type="SAM" id="MobiDB-lite"/>
    </source>
</evidence>
<feature type="region of interest" description="Disordered" evidence="1">
    <location>
        <begin position="59"/>
        <end position="82"/>
    </location>
</feature>
<gene>
    <name evidence="3" type="ORF">R1sor_016315</name>
</gene>
<dbReference type="AlphaFoldDB" id="A0ABD3HGN7"/>
<name>A0ABD3HGN7_9MARC</name>
<proteinExistence type="predicted"/>
<keyword evidence="4" id="KW-1185">Reference proteome</keyword>
<comment type="caution">
    <text evidence="3">The sequence shown here is derived from an EMBL/GenBank/DDBJ whole genome shotgun (WGS) entry which is preliminary data.</text>
</comment>